<comment type="caution">
    <text evidence="1">The sequence shown here is derived from an EMBL/GenBank/DDBJ whole genome shotgun (WGS) entry which is preliminary data.</text>
</comment>
<evidence type="ECO:0000313" key="2">
    <source>
        <dbReference type="Proteomes" id="UP001617427"/>
    </source>
</evidence>
<dbReference type="RefSeq" id="WP_402699238.1">
    <property type="nucleotide sequence ID" value="NZ_JBIUZV010000003.1"/>
</dbReference>
<dbReference type="Gene3D" id="3.10.450.530">
    <property type="entry name" value="Ribonuclease toxin, BrnT, of type II toxin-antitoxin system"/>
    <property type="match status" value="1"/>
</dbReference>
<reference evidence="1 2" key="1">
    <citation type="submission" date="2024-10" db="EMBL/GenBank/DDBJ databases">
        <title>The Natural Products Discovery Center: Release of the First 8490 Sequenced Strains for Exploring Actinobacteria Biosynthetic Diversity.</title>
        <authorList>
            <person name="Kalkreuter E."/>
            <person name="Kautsar S.A."/>
            <person name="Yang D."/>
            <person name="Bader C.D."/>
            <person name="Teijaro C.N."/>
            <person name="Fluegel L."/>
            <person name="Davis C.M."/>
            <person name="Simpson J.R."/>
            <person name="Lauterbach L."/>
            <person name="Steele A.D."/>
            <person name="Gui C."/>
            <person name="Meng S."/>
            <person name="Li G."/>
            <person name="Viehrig K."/>
            <person name="Ye F."/>
            <person name="Su P."/>
            <person name="Kiefer A.F."/>
            <person name="Nichols A."/>
            <person name="Cepeda A.J."/>
            <person name="Yan W."/>
            <person name="Fan B."/>
            <person name="Jiang Y."/>
            <person name="Adhikari A."/>
            <person name="Zheng C.-J."/>
            <person name="Schuster L."/>
            <person name="Cowan T.M."/>
            <person name="Smanski M.J."/>
            <person name="Chevrette M.G."/>
            <person name="De Carvalho L.P.S."/>
            <person name="Shen B."/>
        </authorList>
    </citation>
    <scope>NUCLEOTIDE SEQUENCE [LARGE SCALE GENOMIC DNA]</scope>
    <source>
        <strain evidence="1 2">NPDC087045</strain>
    </source>
</reference>
<accession>A0ABW8EVW4</accession>
<protein>
    <submittedName>
        <fullName evidence="1">BrnT family toxin</fullName>
    </submittedName>
</protein>
<keyword evidence="2" id="KW-1185">Reference proteome</keyword>
<proteinExistence type="predicted"/>
<gene>
    <name evidence="1" type="ORF">ACIPEN_07120</name>
</gene>
<dbReference type="InterPro" id="IPR007460">
    <property type="entry name" value="BrnT_toxin"/>
</dbReference>
<dbReference type="InterPro" id="IPR038573">
    <property type="entry name" value="BrnT_sf"/>
</dbReference>
<organism evidence="1 2">
    <name type="scientific">Herbaspirillum chlorophenolicum</name>
    <dbReference type="NCBI Taxonomy" id="211589"/>
    <lineage>
        <taxon>Bacteria</taxon>
        <taxon>Pseudomonadati</taxon>
        <taxon>Pseudomonadota</taxon>
        <taxon>Betaproteobacteria</taxon>
        <taxon>Burkholderiales</taxon>
        <taxon>Oxalobacteraceae</taxon>
        <taxon>Herbaspirillum</taxon>
    </lineage>
</organism>
<sequence>MEITFDSAKNAINFEKHGISLADAVQIDWDTAFVTLDNRRDYGEQREVAIAYLGTRLYVVVYMDRENARRIISLRKANKREIQHYAQT</sequence>
<name>A0ABW8EVW4_9BURK</name>
<dbReference type="Pfam" id="PF04365">
    <property type="entry name" value="BrnT_toxin"/>
    <property type="match status" value="1"/>
</dbReference>
<dbReference type="EMBL" id="JBIUZV010000003">
    <property type="protein sequence ID" value="MFJ3045582.1"/>
    <property type="molecule type" value="Genomic_DNA"/>
</dbReference>
<dbReference type="Proteomes" id="UP001617427">
    <property type="component" value="Unassembled WGS sequence"/>
</dbReference>
<evidence type="ECO:0000313" key="1">
    <source>
        <dbReference type="EMBL" id="MFJ3045582.1"/>
    </source>
</evidence>